<dbReference type="SUPFAM" id="SSF53335">
    <property type="entry name" value="S-adenosyl-L-methionine-dependent methyltransferases"/>
    <property type="match status" value="1"/>
</dbReference>
<dbReference type="OrthoDB" id="597202at2"/>
<dbReference type="InterPro" id="IPR029063">
    <property type="entry name" value="SAM-dependent_MTases_sf"/>
</dbReference>
<sequence>MAWWSGKKERAVLSPLEGYNRWAVSYGEESNPIKNASDQFIEKFMTDLQGKTFLDAGCGHGKFCVAAQQQGASFVQGIDLSPAMVSLAHQQCPSGEFLCDDLSTVKLRPKHFNMIVCGLVLGHIENLDPPLNNLLNALHPEGVLLITDFHPFLTLQHARRTFRDKPSGRVYEIRHHLHLFQSYFSCFTRHGMAIDILEEPHHENTPVVFGMRVRRMKRNDA</sequence>
<dbReference type="EMBL" id="CP032382">
    <property type="protein sequence ID" value="AYB31156.1"/>
    <property type="molecule type" value="Genomic_DNA"/>
</dbReference>
<keyword evidence="1" id="KW-0489">Methyltransferase</keyword>
<dbReference type="KEGG" id="chk:D4L85_11460"/>
<evidence type="ECO:0000313" key="1">
    <source>
        <dbReference type="EMBL" id="AYB31156.1"/>
    </source>
</evidence>
<dbReference type="RefSeq" id="WP_119754438.1">
    <property type="nucleotide sequence ID" value="NZ_CP032382.1"/>
</dbReference>
<protein>
    <submittedName>
        <fullName evidence="1">Class I SAM-dependent methyltransferase</fullName>
    </submittedName>
</protein>
<accession>A0A385SKZ7</accession>
<dbReference type="GO" id="GO:0008168">
    <property type="term" value="F:methyltransferase activity"/>
    <property type="evidence" value="ECO:0007669"/>
    <property type="project" value="UniProtKB-KW"/>
</dbReference>
<evidence type="ECO:0000313" key="2">
    <source>
        <dbReference type="Proteomes" id="UP000266183"/>
    </source>
</evidence>
<proteinExistence type="predicted"/>
<dbReference type="Proteomes" id="UP000266183">
    <property type="component" value="Chromosome"/>
</dbReference>
<dbReference type="Pfam" id="PF13489">
    <property type="entry name" value="Methyltransf_23"/>
    <property type="match status" value="1"/>
</dbReference>
<keyword evidence="2" id="KW-1185">Reference proteome</keyword>
<organism evidence="1 2">
    <name type="scientific">Chryseolinea soli</name>
    <dbReference type="NCBI Taxonomy" id="2321403"/>
    <lineage>
        <taxon>Bacteria</taxon>
        <taxon>Pseudomonadati</taxon>
        <taxon>Bacteroidota</taxon>
        <taxon>Cytophagia</taxon>
        <taxon>Cytophagales</taxon>
        <taxon>Fulvivirgaceae</taxon>
        <taxon>Chryseolinea</taxon>
    </lineage>
</organism>
<reference evidence="2" key="1">
    <citation type="submission" date="2018-09" db="EMBL/GenBank/DDBJ databases">
        <title>Chryseolinea sp. KIS68-18 isolated from soil.</title>
        <authorList>
            <person name="Weon H.-Y."/>
            <person name="Kwon S.-W."/>
            <person name="Lee S.A."/>
        </authorList>
    </citation>
    <scope>NUCLEOTIDE SEQUENCE [LARGE SCALE GENOMIC DNA]</scope>
    <source>
        <strain evidence="2">KIS68-18</strain>
    </source>
</reference>
<dbReference type="Gene3D" id="3.40.50.150">
    <property type="entry name" value="Vaccinia Virus protein VP39"/>
    <property type="match status" value="1"/>
</dbReference>
<dbReference type="CDD" id="cd02440">
    <property type="entry name" value="AdoMet_MTases"/>
    <property type="match status" value="1"/>
</dbReference>
<dbReference type="AlphaFoldDB" id="A0A385SKZ7"/>
<dbReference type="PANTHER" id="PTHR43861">
    <property type="entry name" value="TRANS-ACONITATE 2-METHYLTRANSFERASE-RELATED"/>
    <property type="match status" value="1"/>
</dbReference>
<dbReference type="GO" id="GO:0032259">
    <property type="term" value="P:methylation"/>
    <property type="evidence" value="ECO:0007669"/>
    <property type="project" value="UniProtKB-KW"/>
</dbReference>
<name>A0A385SKZ7_9BACT</name>
<gene>
    <name evidence="1" type="ORF">D4L85_11460</name>
</gene>
<keyword evidence="1" id="KW-0808">Transferase</keyword>